<dbReference type="PaxDb" id="3708-A0A078JHK0"/>
<sequence>MNTMYVESTAVECFKAINEAFKDDADVEIEVEDLDNMTTTLNLKSSHVFMTNFKMIKVTITVTPHREDEDGSLLQWILEIDNGGITRLEFPDIREMIKNKLRK</sequence>
<dbReference type="InterPro" id="IPR023393">
    <property type="entry name" value="START-like_dom_sf"/>
</dbReference>
<accession>A0A078JHK0</accession>
<gene>
    <name evidence="1" type="primary">BnaCnng53440D</name>
    <name evidence="1" type="ORF">GSBRNA2T00058788001</name>
</gene>
<keyword evidence="2" id="KW-1185">Reference proteome</keyword>
<dbReference type="Gramene" id="CDY67083">
    <property type="protein sequence ID" value="CDY67083"/>
    <property type="gene ID" value="GSBRNA2T00058788001"/>
</dbReference>
<name>A0A078JHK0_BRANA</name>
<proteinExistence type="predicted"/>
<reference evidence="1 2" key="1">
    <citation type="journal article" date="2014" name="Science">
        <title>Plant genetics. Early allopolyploid evolution in the post-Neolithic Brassica napus oilseed genome.</title>
        <authorList>
            <person name="Chalhoub B."/>
            <person name="Denoeud F."/>
            <person name="Liu S."/>
            <person name="Parkin I.A."/>
            <person name="Tang H."/>
            <person name="Wang X."/>
            <person name="Chiquet J."/>
            <person name="Belcram H."/>
            <person name="Tong C."/>
            <person name="Samans B."/>
            <person name="Correa M."/>
            <person name="Da Silva C."/>
            <person name="Just J."/>
            <person name="Falentin C."/>
            <person name="Koh C.S."/>
            <person name="Le Clainche I."/>
            <person name="Bernard M."/>
            <person name="Bento P."/>
            <person name="Noel B."/>
            <person name="Labadie K."/>
            <person name="Alberti A."/>
            <person name="Charles M."/>
            <person name="Arnaud D."/>
            <person name="Guo H."/>
            <person name="Daviaud C."/>
            <person name="Alamery S."/>
            <person name="Jabbari K."/>
            <person name="Zhao M."/>
            <person name="Edger P.P."/>
            <person name="Chelaifa H."/>
            <person name="Tack D."/>
            <person name="Lassalle G."/>
            <person name="Mestiri I."/>
            <person name="Schnel N."/>
            <person name="Le Paslier M.C."/>
            <person name="Fan G."/>
            <person name="Renault V."/>
            <person name="Bayer P.E."/>
            <person name="Golicz A.A."/>
            <person name="Manoli S."/>
            <person name="Lee T.H."/>
            <person name="Thi V.H."/>
            <person name="Chalabi S."/>
            <person name="Hu Q."/>
            <person name="Fan C."/>
            <person name="Tollenaere R."/>
            <person name="Lu Y."/>
            <person name="Battail C."/>
            <person name="Shen J."/>
            <person name="Sidebottom C.H."/>
            <person name="Wang X."/>
            <person name="Canaguier A."/>
            <person name="Chauveau A."/>
            <person name="Berard A."/>
            <person name="Deniot G."/>
            <person name="Guan M."/>
            <person name="Liu Z."/>
            <person name="Sun F."/>
            <person name="Lim Y.P."/>
            <person name="Lyons E."/>
            <person name="Town C.D."/>
            <person name="Bancroft I."/>
            <person name="Wang X."/>
            <person name="Meng J."/>
            <person name="Ma J."/>
            <person name="Pires J.C."/>
            <person name="King G.J."/>
            <person name="Brunel D."/>
            <person name="Delourme R."/>
            <person name="Renard M."/>
            <person name="Aury J.M."/>
            <person name="Adams K.L."/>
            <person name="Batley J."/>
            <person name="Snowdon R.J."/>
            <person name="Tost J."/>
            <person name="Edwards D."/>
            <person name="Zhou Y."/>
            <person name="Hua W."/>
            <person name="Sharpe A.G."/>
            <person name="Paterson A.H."/>
            <person name="Guan C."/>
            <person name="Wincker P."/>
        </authorList>
    </citation>
    <scope>NUCLEOTIDE SEQUENCE [LARGE SCALE GENOMIC DNA]</scope>
    <source>
        <strain evidence="2">cv. Darmor-bzh</strain>
    </source>
</reference>
<dbReference type="Gene3D" id="3.30.530.20">
    <property type="match status" value="1"/>
</dbReference>
<dbReference type="EMBL" id="LK035738">
    <property type="protein sequence ID" value="CDY67083.1"/>
    <property type="molecule type" value="Genomic_DNA"/>
</dbReference>
<organism evidence="1 2">
    <name type="scientific">Brassica napus</name>
    <name type="common">Rape</name>
    <dbReference type="NCBI Taxonomy" id="3708"/>
    <lineage>
        <taxon>Eukaryota</taxon>
        <taxon>Viridiplantae</taxon>
        <taxon>Streptophyta</taxon>
        <taxon>Embryophyta</taxon>
        <taxon>Tracheophyta</taxon>
        <taxon>Spermatophyta</taxon>
        <taxon>Magnoliopsida</taxon>
        <taxon>eudicotyledons</taxon>
        <taxon>Gunneridae</taxon>
        <taxon>Pentapetalae</taxon>
        <taxon>rosids</taxon>
        <taxon>malvids</taxon>
        <taxon>Brassicales</taxon>
        <taxon>Brassicaceae</taxon>
        <taxon>Brassiceae</taxon>
        <taxon>Brassica</taxon>
    </lineage>
</organism>
<evidence type="ECO:0000313" key="2">
    <source>
        <dbReference type="Proteomes" id="UP000028999"/>
    </source>
</evidence>
<dbReference type="AlphaFoldDB" id="A0A078JHK0"/>
<dbReference type="SUPFAM" id="SSF55961">
    <property type="entry name" value="Bet v1-like"/>
    <property type="match status" value="1"/>
</dbReference>
<dbReference type="Proteomes" id="UP000028999">
    <property type="component" value="Unassembled WGS sequence"/>
</dbReference>
<protein>
    <submittedName>
        <fullName evidence="1">BnaCnng53440D protein</fullName>
    </submittedName>
</protein>
<dbReference type="SMR" id="A0A078JHK0"/>
<evidence type="ECO:0000313" key="1">
    <source>
        <dbReference type="EMBL" id="CDY67083.1"/>
    </source>
</evidence>